<comment type="caution">
    <text evidence="9">The sequence shown here is derived from an EMBL/GenBank/DDBJ whole genome shotgun (WGS) entry which is preliminary data.</text>
</comment>
<dbReference type="GO" id="GO:0006355">
    <property type="term" value="P:regulation of DNA-templated transcription"/>
    <property type="evidence" value="ECO:0007669"/>
    <property type="project" value="InterPro"/>
</dbReference>
<keyword evidence="7" id="KW-0927">Auxin signaling pathway</keyword>
<evidence type="ECO:0000256" key="5">
    <source>
        <dbReference type="ARBA" id="ARBA00023163"/>
    </source>
</evidence>
<dbReference type="GO" id="GO:0009734">
    <property type="term" value="P:auxin-activated signaling pathway"/>
    <property type="evidence" value="ECO:0007669"/>
    <property type="project" value="UniProtKB-KW"/>
</dbReference>
<keyword evidence="4" id="KW-0238">DNA-binding</keyword>
<dbReference type="PANTHER" id="PTHR31384:SF1">
    <property type="entry name" value="AUXIN RESPONSE FACTOR 9"/>
    <property type="match status" value="1"/>
</dbReference>
<dbReference type="GO" id="GO:0003677">
    <property type="term" value="F:DNA binding"/>
    <property type="evidence" value="ECO:0007669"/>
    <property type="project" value="UniProtKB-KW"/>
</dbReference>
<accession>A0AA38GZR1</accession>
<comment type="subcellular location">
    <subcellularLocation>
        <location evidence="1">Nucleus</location>
    </subcellularLocation>
</comment>
<evidence type="ECO:0000259" key="8">
    <source>
        <dbReference type="Pfam" id="PF06507"/>
    </source>
</evidence>
<keyword evidence="6" id="KW-0539">Nucleus</keyword>
<evidence type="ECO:0000256" key="2">
    <source>
        <dbReference type="ARBA" id="ARBA00007853"/>
    </source>
</evidence>
<keyword evidence="3" id="KW-0805">Transcription regulation</keyword>
<dbReference type="Gene3D" id="2.30.30.1040">
    <property type="match status" value="1"/>
</dbReference>
<evidence type="ECO:0000313" key="9">
    <source>
        <dbReference type="EMBL" id="KAH9331692.1"/>
    </source>
</evidence>
<keyword evidence="5" id="KW-0804">Transcription</keyword>
<dbReference type="InterPro" id="IPR010525">
    <property type="entry name" value="ARF_dom"/>
</dbReference>
<evidence type="ECO:0000256" key="3">
    <source>
        <dbReference type="ARBA" id="ARBA00023015"/>
    </source>
</evidence>
<organism evidence="9 10">
    <name type="scientific">Taxus chinensis</name>
    <name type="common">Chinese yew</name>
    <name type="synonym">Taxus wallichiana var. chinensis</name>
    <dbReference type="NCBI Taxonomy" id="29808"/>
    <lineage>
        <taxon>Eukaryota</taxon>
        <taxon>Viridiplantae</taxon>
        <taxon>Streptophyta</taxon>
        <taxon>Embryophyta</taxon>
        <taxon>Tracheophyta</taxon>
        <taxon>Spermatophyta</taxon>
        <taxon>Pinopsida</taxon>
        <taxon>Pinidae</taxon>
        <taxon>Conifers II</taxon>
        <taxon>Cupressales</taxon>
        <taxon>Taxaceae</taxon>
        <taxon>Taxus</taxon>
    </lineage>
</organism>
<evidence type="ECO:0000313" key="10">
    <source>
        <dbReference type="Proteomes" id="UP000824469"/>
    </source>
</evidence>
<dbReference type="InterPro" id="IPR044835">
    <property type="entry name" value="ARF_plant"/>
</dbReference>
<evidence type="ECO:0000256" key="7">
    <source>
        <dbReference type="ARBA" id="ARBA00023294"/>
    </source>
</evidence>
<dbReference type="FunFam" id="2.30.30.1040:FF:000001">
    <property type="entry name" value="Auxin response factor"/>
    <property type="match status" value="1"/>
</dbReference>
<proteinExistence type="inferred from homology"/>
<protein>
    <recommendedName>
        <fullName evidence="8">Auxin response factor domain-containing protein</fullName>
    </recommendedName>
</protein>
<evidence type="ECO:0000256" key="1">
    <source>
        <dbReference type="ARBA" id="ARBA00004123"/>
    </source>
</evidence>
<dbReference type="GO" id="GO:0005634">
    <property type="term" value="C:nucleus"/>
    <property type="evidence" value="ECO:0007669"/>
    <property type="project" value="UniProtKB-SubCell"/>
</dbReference>
<keyword evidence="10" id="KW-1185">Reference proteome</keyword>
<dbReference type="Proteomes" id="UP000824469">
    <property type="component" value="Unassembled WGS sequence"/>
</dbReference>
<sequence length="242" mass="26737">MEAMNSNLSVGMRFKMRFEGEEAPERRFTGTIIGIGDIDPVRWASSNWRSLKVQWDETSAVPRPERVSPWEIEPFVAPSALNPQQPVATRKRPRTNVLPSSADMSILGSCKTSVDSSTVLRYPRGLQCQDPKAVGDTEVESSQKPILWGSKLNDGLIDSGNSGSQKLSGPQSWMPLHKHESSFSDSFYGLKGTGDGPFSNQSAENMHHTIPLRMFQGHESGSTRSLRNKITVINIMAGCIFQ</sequence>
<dbReference type="EMBL" id="JAHRHJ020000001">
    <property type="protein sequence ID" value="KAH9331692.1"/>
    <property type="molecule type" value="Genomic_DNA"/>
</dbReference>
<dbReference type="Pfam" id="PF06507">
    <property type="entry name" value="ARF_AD"/>
    <property type="match status" value="1"/>
</dbReference>
<evidence type="ECO:0000256" key="4">
    <source>
        <dbReference type="ARBA" id="ARBA00023125"/>
    </source>
</evidence>
<dbReference type="AlphaFoldDB" id="A0AA38GZR1"/>
<evidence type="ECO:0000256" key="6">
    <source>
        <dbReference type="ARBA" id="ARBA00023242"/>
    </source>
</evidence>
<dbReference type="PANTHER" id="PTHR31384">
    <property type="entry name" value="AUXIN RESPONSE FACTOR 4-RELATED"/>
    <property type="match status" value="1"/>
</dbReference>
<comment type="similarity">
    <text evidence="2">Belongs to the ARF family.</text>
</comment>
<name>A0AA38GZR1_TAXCH</name>
<gene>
    <name evidence="9" type="ORF">KI387_003800</name>
</gene>
<feature type="domain" description="Auxin response factor" evidence="8">
    <location>
        <begin position="2"/>
        <end position="75"/>
    </location>
</feature>
<reference evidence="9 10" key="1">
    <citation type="journal article" date="2021" name="Nat. Plants">
        <title>The Taxus genome provides insights into paclitaxel biosynthesis.</title>
        <authorList>
            <person name="Xiong X."/>
            <person name="Gou J."/>
            <person name="Liao Q."/>
            <person name="Li Y."/>
            <person name="Zhou Q."/>
            <person name="Bi G."/>
            <person name="Li C."/>
            <person name="Du R."/>
            <person name="Wang X."/>
            <person name="Sun T."/>
            <person name="Guo L."/>
            <person name="Liang H."/>
            <person name="Lu P."/>
            <person name="Wu Y."/>
            <person name="Zhang Z."/>
            <person name="Ro D.K."/>
            <person name="Shang Y."/>
            <person name="Huang S."/>
            <person name="Yan J."/>
        </authorList>
    </citation>
    <scope>NUCLEOTIDE SEQUENCE [LARGE SCALE GENOMIC DNA]</scope>
    <source>
        <strain evidence="9">Ta-2019</strain>
    </source>
</reference>